<reference evidence="2" key="2">
    <citation type="submission" date="2020-09" db="EMBL/GenBank/DDBJ databases">
        <authorList>
            <person name="Sun Q."/>
            <person name="Zhou Y."/>
        </authorList>
    </citation>
    <scope>NUCLEOTIDE SEQUENCE</scope>
    <source>
        <strain evidence="2">CGMCC 4.7272</strain>
    </source>
</reference>
<feature type="region of interest" description="Disordered" evidence="1">
    <location>
        <begin position="27"/>
        <end position="85"/>
    </location>
</feature>
<evidence type="ECO:0000313" key="3">
    <source>
        <dbReference type="Proteomes" id="UP000625682"/>
    </source>
</evidence>
<dbReference type="EMBL" id="BMMU01000017">
    <property type="protein sequence ID" value="GGJ46622.1"/>
    <property type="molecule type" value="Genomic_DNA"/>
</dbReference>
<evidence type="ECO:0000313" key="2">
    <source>
        <dbReference type="EMBL" id="GGJ46622.1"/>
    </source>
</evidence>
<protein>
    <submittedName>
        <fullName evidence="2">Uncharacterized protein</fullName>
    </submittedName>
</protein>
<sequence>MVVPLVRLTRRLPVCPERAECLFSGRRPGAAARPARNIGERAPIPGSVRTVRPVPVSLPLDSSQDMGESGHNGYVSDPTTPIQSG</sequence>
<evidence type="ECO:0000256" key="1">
    <source>
        <dbReference type="SAM" id="MobiDB-lite"/>
    </source>
</evidence>
<reference evidence="2" key="1">
    <citation type="journal article" date="2014" name="Int. J. Syst. Evol. Microbiol.">
        <title>Complete genome sequence of Corynebacterium casei LMG S-19264T (=DSM 44701T), isolated from a smear-ripened cheese.</title>
        <authorList>
            <consortium name="US DOE Joint Genome Institute (JGI-PGF)"/>
            <person name="Walter F."/>
            <person name="Albersmeier A."/>
            <person name="Kalinowski J."/>
            <person name="Ruckert C."/>
        </authorList>
    </citation>
    <scope>NUCLEOTIDE SEQUENCE</scope>
    <source>
        <strain evidence="2">CGMCC 4.7272</strain>
    </source>
</reference>
<dbReference type="AlphaFoldDB" id="A0A917L8U3"/>
<organism evidence="2 3">
    <name type="scientific">Streptomyces lacrimifluminis</name>
    <dbReference type="NCBI Taxonomy" id="1500077"/>
    <lineage>
        <taxon>Bacteria</taxon>
        <taxon>Bacillati</taxon>
        <taxon>Actinomycetota</taxon>
        <taxon>Actinomycetes</taxon>
        <taxon>Kitasatosporales</taxon>
        <taxon>Streptomycetaceae</taxon>
        <taxon>Streptomyces</taxon>
    </lineage>
</organism>
<accession>A0A917L8U3</accession>
<gene>
    <name evidence="2" type="ORF">GCM10012282_49390</name>
</gene>
<proteinExistence type="predicted"/>
<comment type="caution">
    <text evidence="2">The sequence shown here is derived from an EMBL/GenBank/DDBJ whole genome shotgun (WGS) entry which is preliminary data.</text>
</comment>
<name>A0A917L8U3_9ACTN</name>
<feature type="compositionally biased region" description="Low complexity" evidence="1">
    <location>
        <begin position="27"/>
        <end position="36"/>
    </location>
</feature>
<dbReference type="Proteomes" id="UP000625682">
    <property type="component" value="Unassembled WGS sequence"/>
</dbReference>
<keyword evidence="3" id="KW-1185">Reference proteome</keyword>